<dbReference type="OrthoDB" id="9777306at2"/>
<accession>A0A4Q7U579</accession>
<dbReference type="GO" id="GO:0004065">
    <property type="term" value="F:arylsulfatase activity"/>
    <property type="evidence" value="ECO:0007669"/>
    <property type="project" value="TreeGrafter"/>
</dbReference>
<dbReference type="RefSeq" id="WP_130452726.1">
    <property type="nucleotide sequence ID" value="NZ_QYAG01000005.1"/>
</dbReference>
<dbReference type="PANTHER" id="PTHR42693">
    <property type="entry name" value="ARYLSULFATASE FAMILY MEMBER"/>
    <property type="match status" value="1"/>
</dbReference>
<dbReference type="Gene3D" id="3.40.720.10">
    <property type="entry name" value="Alkaline Phosphatase, subunit A"/>
    <property type="match status" value="1"/>
</dbReference>
<keyword evidence="7" id="KW-1185">Reference proteome</keyword>
<keyword evidence="2" id="KW-0479">Metal-binding</keyword>
<protein>
    <submittedName>
        <fullName evidence="6">Arylsulfatase</fullName>
    </submittedName>
</protein>
<dbReference type="EMBL" id="SHKI01000002">
    <property type="protein sequence ID" value="RZT68784.1"/>
    <property type="molecule type" value="Genomic_DNA"/>
</dbReference>
<keyword evidence="3" id="KW-0378">Hydrolase</keyword>
<organism evidence="6 7">
    <name type="scientific">Leucobacter luti</name>
    <dbReference type="NCBI Taxonomy" id="340320"/>
    <lineage>
        <taxon>Bacteria</taxon>
        <taxon>Bacillati</taxon>
        <taxon>Actinomycetota</taxon>
        <taxon>Actinomycetes</taxon>
        <taxon>Micrococcales</taxon>
        <taxon>Microbacteriaceae</taxon>
        <taxon>Leucobacter</taxon>
    </lineage>
</organism>
<evidence type="ECO:0000313" key="7">
    <source>
        <dbReference type="Proteomes" id="UP000291832"/>
    </source>
</evidence>
<dbReference type="Proteomes" id="UP000291832">
    <property type="component" value="Unassembled WGS sequence"/>
</dbReference>
<dbReference type="Pfam" id="PF00884">
    <property type="entry name" value="Sulfatase"/>
    <property type="match status" value="1"/>
</dbReference>
<dbReference type="CDD" id="cd16025">
    <property type="entry name" value="PAS_like"/>
    <property type="match status" value="1"/>
</dbReference>
<comment type="caution">
    <text evidence="6">The sequence shown here is derived from an EMBL/GenBank/DDBJ whole genome shotgun (WGS) entry which is preliminary data.</text>
</comment>
<dbReference type="GO" id="GO:0046872">
    <property type="term" value="F:metal ion binding"/>
    <property type="evidence" value="ECO:0007669"/>
    <property type="project" value="UniProtKB-KW"/>
</dbReference>
<evidence type="ECO:0000256" key="2">
    <source>
        <dbReference type="ARBA" id="ARBA00022723"/>
    </source>
</evidence>
<reference evidence="6 7" key="1">
    <citation type="journal article" date="2015" name="Stand. Genomic Sci.">
        <title>Genomic Encyclopedia of Bacterial and Archaeal Type Strains, Phase III: the genomes of soil and plant-associated and newly described type strains.</title>
        <authorList>
            <person name="Whitman W.B."/>
            <person name="Woyke T."/>
            <person name="Klenk H.P."/>
            <person name="Zhou Y."/>
            <person name="Lilburn T.G."/>
            <person name="Beck B.J."/>
            <person name="De Vos P."/>
            <person name="Vandamme P."/>
            <person name="Eisen J.A."/>
            <person name="Garrity G."/>
            <person name="Hugenholtz P."/>
            <person name="Kyrpides N.C."/>
        </authorList>
    </citation>
    <scope>NUCLEOTIDE SEQUENCE [LARGE SCALE GENOMIC DNA]</scope>
    <source>
        <strain evidence="6 7">RF6</strain>
    </source>
</reference>
<dbReference type="InterPro" id="IPR017850">
    <property type="entry name" value="Alkaline_phosphatase_core_sf"/>
</dbReference>
<dbReference type="InterPro" id="IPR024607">
    <property type="entry name" value="Sulfatase_CS"/>
</dbReference>
<evidence type="ECO:0000256" key="4">
    <source>
        <dbReference type="ARBA" id="ARBA00022837"/>
    </source>
</evidence>
<dbReference type="InterPro" id="IPR000917">
    <property type="entry name" value="Sulfatase_N"/>
</dbReference>
<feature type="domain" description="Sulfatase N-terminal" evidence="5">
    <location>
        <begin position="38"/>
        <end position="460"/>
    </location>
</feature>
<evidence type="ECO:0000313" key="6">
    <source>
        <dbReference type="EMBL" id="RZT68784.1"/>
    </source>
</evidence>
<dbReference type="AlphaFoldDB" id="A0A4Q7U579"/>
<keyword evidence="4" id="KW-0106">Calcium</keyword>
<dbReference type="PROSITE" id="PS00149">
    <property type="entry name" value="SULFATASE_2"/>
    <property type="match status" value="1"/>
</dbReference>
<evidence type="ECO:0000256" key="3">
    <source>
        <dbReference type="ARBA" id="ARBA00022801"/>
    </source>
</evidence>
<gene>
    <name evidence="6" type="ORF">EV139_0512</name>
</gene>
<evidence type="ECO:0000256" key="1">
    <source>
        <dbReference type="ARBA" id="ARBA00008779"/>
    </source>
</evidence>
<name>A0A4Q7U579_9MICO</name>
<proteinExistence type="inferred from homology"/>
<evidence type="ECO:0000259" key="5">
    <source>
        <dbReference type="Pfam" id="PF00884"/>
    </source>
</evidence>
<comment type="similarity">
    <text evidence="1">Belongs to the sulfatase family.</text>
</comment>
<dbReference type="PANTHER" id="PTHR42693:SF33">
    <property type="entry name" value="ARYLSULFATASE"/>
    <property type="match status" value="1"/>
</dbReference>
<dbReference type="PROSITE" id="PS00523">
    <property type="entry name" value="SULFATASE_1"/>
    <property type="match status" value="1"/>
</dbReference>
<dbReference type="SUPFAM" id="SSF53649">
    <property type="entry name" value="Alkaline phosphatase-like"/>
    <property type="match status" value="1"/>
</dbReference>
<sequence length="773" mass="84616">MQRSESRGYEGFQGRVSEFASESTPWYPPRPRARDGAPNIVVVLVDDLGFSDLGPFGSEIHTPHVDATAADGWTFTNYRTAPVCSPARAALLTGMNPHRAGFGTVAHVDPGYPGFTCELPEDAATLAESLRAGGYATLMVGKWHLTVESRMHDAADRSSWPLQRGFDRYYGCMDGFTSLHHPHRLVRDNSVIDRESFPENYFLTDDLTDEALAMIDEVRANAASKPFFLYFAHAAVHGPVQAKPVDIEAQRGRYAAGWDALREERLARQRRLGIVPAHASLPRGVLADSEQIQSWDELSDDERELFARHMEVYAAAVTSVDESVGRIRARLSELGELDNTIIVIASDNGGTAEGGPTGTRSYFSQFVAGLPLPAGWVRDVPRDIELLGGPRVHGHYPAGWARVSNTPFRAFKGSLYEGGVHAPLIVSWPESLRRGALTGTREQHIFVSDLTPTLLDLAGVAPLAHRHGSPTQEFDGASFAPALGDRAAPGREKQMFELFGARALVSAPWKAVAPAPPTPEQGAAGGNWELYDLARDPNETRDVAREHPEIVGDLARTWLTEAWRNTVFPLNDDGSLFTVRPETEAELSEPVTLPPFRPPLERFRSAKLTVLRSFEVRAEVEVGPATSGVIVAHGDQGGGYLLALDGGVPLVSYNAYGDMHRVRGVRLAAGVREIVLSCTELDGLRWRVTLHVDGEPVAELSEVPMLLGMAPFTGISVGYDYGGPVDWELHERHGIFKFSRGVLRRVRYVPGATSHFDRTVIRRIDEAVLAVAD</sequence>
<dbReference type="Gene3D" id="3.30.1120.10">
    <property type="match status" value="1"/>
</dbReference>
<dbReference type="InterPro" id="IPR050738">
    <property type="entry name" value="Sulfatase"/>
</dbReference>